<comment type="similarity">
    <text evidence="1">Belongs to the LysR transcriptional regulatory family.</text>
</comment>
<dbReference type="Gene3D" id="3.40.190.10">
    <property type="entry name" value="Periplasmic binding protein-like II"/>
    <property type="match status" value="2"/>
</dbReference>
<dbReference type="FunFam" id="1.10.10.10:FF:000001">
    <property type="entry name" value="LysR family transcriptional regulator"/>
    <property type="match status" value="1"/>
</dbReference>
<protein>
    <submittedName>
        <fullName evidence="5">DNA-binding transcriptional LysR family regulator</fullName>
    </submittedName>
</protein>
<dbReference type="PANTHER" id="PTHR30419">
    <property type="entry name" value="HTH-TYPE TRANSCRIPTIONAL REGULATOR YBHD"/>
    <property type="match status" value="1"/>
</dbReference>
<dbReference type="SUPFAM" id="SSF53850">
    <property type="entry name" value="Periplasmic binding protein-like II"/>
    <property type="match status" value="1"/>
</dbReference>
<dbReference type="PROSITE" id="PS50931">
    <property type="entry name" value="HTH_LYSR"/>
    <property type="match status" value="1"/>
</dbReference>
<dbReference type="GO" id="GO:0005829">
    <property type="term" value="C:cytosol"/>
    <property type="evidence" value="ECO:0007669"/>
    <property type="project" value="TreeGrafter"/>
</dbReference>
<gene>
    <name evidence="5" type="ORF">FNL38_103529</name>
</gene>
<dbReference type="SUPFAM" id="SSF46785">
    <property type="entry name" value="Winged helix' DNA-binding domain"/>
    <property type="match status" value="1"/>
</dbReference>
<keyword evidence="4" id="KW-0804">Transcription</keyword>
<dbReference type="EMBL" id="VNIQ01000003">
    <property type="protein sequence ID" value="TYQ05178.1"/>
    <property type="molecule type" value="Genomic_DNA"/>
</dbReference>
<organism evidence="5">
    <name type="scientific">Nocardia globerula</name>
    <dbReference type="NCBI Taxonomy" id="1818"/>
    <lineage>
        <taxon>Bacteria</taxon>
        <taxon>Bacillati</taxon>
        <taxon>Actinomycetota</taxon>
        <taxon>Actinomycetes</taxon>
        <taxon>Mycobacteriales</taxon>
        <taxon>Nocardiaceae</taxon>
        <taxon>Nocardia</taxon>
    </lineage>
</organism>
<name>A0A652YRJ3_NOCGL</name>
<dbReference type="PANTHER" id="PTHR30419:SF8">
    <property type="entry name" value="NITROGEN ASSIMILATION TRANSCRIPTIONAL ACTIVATOR-RELATED"/>
    <property type="match status" value="1"/>
</dbReference>
<evidence type="ECO:0000256" key="1">
    <source>
        <dbReference type="ARBA" id="ARBA00009437"/>
    </source>
</evidence>
<dbReference type="Pfam" id="PF03466">
    <property type="entry name" value="LysR_substrate"/>
    <property type="match status" value="1"/>
</dbReference>
<dbReference type="InterPro" id="IPR050950">
    <property type="entry name" value="HTH-type_LysR_regulators"/>
</dbReference>
<dbReference type="GO" id="GO:0003677">
    <property type="term" value="F:DNA binding"/>
    <property type="evidence" value="ECO:0007669"/>
    <property type="project" value="UniProtKB-KW"/>
</dbReference>
<proteinExistence type="inferred from homology"/>
<dbReference type="InterPro" id="IPR005119">
    <property type="entry name" value="LysR_subst-bd"/>
</dbReference>
<dbReference type="Pfam" id="PF00126">
    <property type="entry name" value="HTH_1"/>
    <property type="match status" value="1"/>
</dbReference>
<reference evidence="5" key="1">
    <citation type="submission" date="2019-07" db="EMBL/GenBank/DDBJ databases">
        <title>Genomic Encyclopedia of Type Strains, Phase IV (KMG-IV): sequencing the most valuable type-strain genomes for metagenomic binning, comparative biology and taxonomic classification.</title>
        <authorList>
            <person name="Goeker M."/>
        </authorList>
    </citation>
    <scope>NUCLEOTIDE SEQUENCE</scope>
    <source>
        <strain evidence="5">DSM 44596</strain>
    </source>
</reference>
<keyword evidence="3 5" id="KW-0238">DNA-binding</keyword>
<dbReference type="GO" id="GO:0003700">
    <property type="term" value="F:DNA-binding transcription factor activity"/>
    <property type="evidence" value="ECO:0007669"/>
    <property type="project" value="InterPro"/>
</dbReference>
<dbReference type="InterPro" id="IPR036388">
    <property type="entry name" value="WH-like_DNA-bd_sf"/>
</dbReference>
<evidence type="ECO:0000256" key="3">
    <source>
        <dbReference type="ARBA" id="ARBA00023125"/>
    </source>
</evidence>
<dbReference type="PRINTS" id="PR00039">
    <property type="entry name" value="HTHLYSR"/>
</dbReference>
<dbReference type="InterPro" id="IPR036390">
    <property type="entry name" value="WH_DNA-bd_sf"/>
</dbReference>
<accession>A0A652YRJ3</accession>
<dbReference type="Gene3D" id="1.10.10.10">
    <property type="entry name" value="Winged helix-like DNA-binding domain superfamily/Winged helix DNA-binding domain"/>
    <property type="match status" value="1"/>
</dbReference>
<evidence type="ECO:0000313" key="5">
    <source>
        <dbReference type="EMBL" id="TYQ05178.1"/>
    </source>
</evidence>
<sequence length="305" mass="32696">MAGVASSRIQLRHLTCFVAVAQQRNLGRAAQRLHLTQPAVTKTLNELEQIAGMRLVERGRHGARLTPAGEYFLGHASAAVDAMTSAARALVAPGVPSVPVRVGALPTVASVLLPKAISQLHETYPELGVHVVTGVNDTLLEGIRAGDLDLVVGRMTDPDVLQGIDFELLYTESLALVVRPEHPLTAFVEPVPMPRVLEFPLVVATTGTVPRRHTEVFLRRHGLNLPSGCVETLDVSVARTLARRSDSVWFTPERVPQTDLDDGTLVRLPQSAPGTAEPVGLFRRTSEAAAGVETLAGILRRLAAV</sequence>
<dbReference type="InterPro" id="IPR000847">
    <property type="entry name" value="LysR_HTH_N"/>
</dbReference>
<evidence type="ECO:0000256" key="4">
    <source>
        <dbReference type="ARBA" id="ARBA00023163"/>
    </source>
</evidence>
<evidence type="ECO:0000256" key="2">
    <source>
        <dbReference type="ARBA" id="ARBA00023015"/>
    </source>
</evidence>
<dbReference type="AlphaFoldDB" id="A0A652YRJ3"/>
<comment type="caution">
    <text evidence="5">The sequence shown here is derived from an EMBL/GenBank/DDBJ whole genome shotgun (WGS) entry which is preliminary data.</text>
</comment>
<keyword evidence="2" id="KW-0805">Transcription regulation</keyword>